<dbReference type="AlphaFoldDB" id="A0A1G6AI61"/>
<protein>
    <submittedName>
        <fullName evidence="2">Uncharacterized conserved protein</fullName>
    </submittedName>
</protein>
<feature type="transmembrane region" description="Helical" evidence="1">
    <location>
        <begin position="176"/>
        <end position="193"/>
    </location>
</feature>
<dbReference type="RefSeq" id="WP_092116656.1">
    <property type="nucleotide sequence ID" value="NZ_FMXO01000002.1"/>
</dbReference>
<feature type="transmembrane region" description="Helical" evidence="1">
    <location>
        <begin position="120"/>
        <end position="142"/>
    </location>
</feature>
<dbReference type="STRING" id="617002.SAMN05660653_00370"/>
<keyword evidence="1" id="KW-0472">Membrane</keyword>
<accession>A0A1G6AI61</accession>
<organism evidence="2 3">
    <name type="scientific">Desulfonatronum thiosulfatophilum</name>
    <dbReference type="NCBI Taxonomy" id="617002"/>
    <lineage>
        <taxon>Bacteria</taxon>
        <taxon>Pseudomonadati</taxon>
        <taxon>Thermodesulfobacteriota</taxon>
        <taxon>Desulfovibrionia</taxon>
        <taxon>Desulfovibrionales</taxon>
        <taxon>Desulfonatronaceae</taxon>
        <taxon>Desulfonatronum</taxon>
    </lineage>
</organism>
<dbReference type="Proteomes" id="UP000198771">
    <property type="component" value="Unassembled WGS sequence"/>
</dbReference>
<feature type="transmembrane region" description="Helical" evidence="1">
    <location>
        <begin position="148"/>
        <end position="169"/>
    </location>
</feature>
<dbReference type="PANTHER" id="PTHR41795">
    <property type="entry name" value="EXOPOLYSACCHARIDE SYNTHESIS PROTEIN"/>
    <property type="match status" value="1"/>
</dbReference>
<gene>
    <name evidence="2" type="ORF">SAMN05660653_00370</name>
</gene>
<keyword evidence="1" id="KW-0812">Transmembrane</keyword>
<name>A0A1G6AI61_9BACT</name>
<keyword evidence="3" id="KW-1185">Reference proteome</keyword>
<dbReference type="PIRSF" id="PIRSF033239">
    <property type="entry name" value="ExoD"/>
    <property type="match status" value="1"/>
</dbReference>
<dbReference type="InterPro" id="IPR010331">
    <property type="entry name" value="ExoD"/>
</dbReference>
<dbReference type="EMBL" id="FMXO01000002">
    <property type="protein sequence ID" value="SDB08124.1"/>
    <property type="molecule type" value="Genomic_DNA"/>
</dbReference>
<sequence length="194" mass="21149">MAHELENIEEMLDRISEIEGENDRVSLGAIIEAVGSRSFGPLMLTVGFFMVSPLSGVPGMPTTMATMVLLIALQMIIGRDHFWLPAWLLKRSVTRKRLDKAMSWMKMPARHIDLLLKPRLAILVRSVGTYAIAVSCVTIAAGMPIMELVPFSASAAGVAVGAFGLALVARDGLVALFAYLWTGVSVVLIMRYIF</sequence>
<dbReference type="PANTHER" id="PTHR41795:SF1">
    <property type="entry name" value="EXOPOLYSACCHARIDE SYNTHESIS PROTEIN"/>
    <property type="match status" value="1"/>
</dbReference>
<evidence type="ECO:0000256" key="1">
    <source>
        <dbReference type="SAM" id="Phobius"/>
    </source>
</evidence>
<reference evidence="2" key="1">
    <citation type="submission" date="2016-10" db="EMBL/GenBank/DDBJ databases">
        <authorList>
            <person name="de Groot N.N."/>
        </authorList>
    </citation>
    <scope>NUCLEOTIDE SEQUENCE [LARGE SCALE GENOMIC DNA]</scope>
    <source>
        <strain evidence="2">ASO4-2</strain>
    </source>
</reference>
<proteinExistence type="predicted"/>
<evidence type="ECO:0000313" key="2">
    <source>
        <dbReference type="EMBL" id="SDB08124.1"/>
    </source>
</evidence>
<dbReference type="OrthoDB" id="7949130at2"/>
<keyword evidence="1" id="KW-1133">Transmembrane helix</keyword>
<evidence type="ECO:0000313" key="3">
    <source>
        <dbReference type="Proteomes" id="UP000198771"/>
    </source>
</evidence>
<dbReference type="Pfam" id="PF06055">
    <property type="entry name" value="ExoD"/>
    <property type="match status" value="1"/>
</dbReference>